<evidence type="ECO:0000259" key="3">
    <source>
        <dbReference type="PROSITE" id="PS50048"/>
    </source>
</evidence>
<dbReference type="VEuPathDB" id="FungiDB:CCM_06003"/>
<keyword evidence="5" id="KW-1185">Reference proteome</keyword>
<feature type="domain" description="Zn(2)-C6 fungal-type" evidence="3">
    <location>
        <begin position="101"/>
        <end position="131"/>
    </location>
</feature>
<dbReference type="GO" id="GO:0045944">
    <property type="term" value="P:positive regulation of transcription by RNA polymerase II"/>
    <property type="evidence" value="ECO:0007669"/>
    <property type="project" value="TreeGrafter"/>
</dbReference>
<dbReference type="HOGENOM" id="CLU_007607_0_0_1"/>
<dbReference type="OMA" id="WLPICEK"/>
<dbReference type="InterPro" id="IPR036864">
    <property type="entry name" value="Zn2-C6_fun-type_DNA-bd_sf"/>
</dbReference>
<proteinExistence type="predicted"/>
<dbReference type="InterPro" id="IPR052783">
    <property type="entry name" value="Metabolic/Drug-Res_Regulator"/>
</dbReference>
<dbReference type="PANTHER" id="PTHR47655">
    <property type="entry name" value="QUINIC ACID UTILIZATION ACTIVATOR"/>
    <property type="match status" value="1"/>
</dbReference>
<dbReference type="PROSITE" id="PS50048">
    <property type="entry name" value="ZN2_CY6_FUNGAL_2"/>
    <property type="match status" value="1"/>
</dbReference>
<dbReference type="GO" id="GO:0000981">
    <property type="term" value="F:DNA-binding transcription factor activity, RNA polymerase II-specific"/>
    <property type="evidence" value="ECO:0007669"/>
    <property type="project" value="InterPro"/>
</dbReference>
<dbReference type="PANTHER" id="PTHR47655:SF2">
    <property type="entry name" value="QUINIC ACID UTILIZATION ACTIVATOR"/>
    <property type="match status" value="1"/>
</dbReference>
<dbReference type="SUPFAM" id="SSF57701">
    <property type="entry name" value="Zn2/Cys6 DNA-binding domain"/>
    <property type="match status" value="1"/>
</dbReference>
<dbReference type="PROSITE" id="PS00463">
    <property type="entry name" value="ZN2_CY6_FUNGAL_1"/>
    <property type="match status" value="1"/>
</dbReference>
<name>G3JI96_CORMM</name>
<sequence>MQNYESSTLLKLREIPSLVTNPFTQQLPIGDGTLLNFYFCWESLSFSGEPITLPCPAGPHASTDLDCRSMPRRARDLAADEDMKVAKSSSHQPKRQRVSLACDACRTARERCDGQRPQCGTCTSVKRTCSYTPALRKRGIKTGYLRAVELSLAWVFSRAPEAEEALHRLFIENDGVAADQIFVSKGKTSDRLYKKWINSLIYVDIDKILSEDRPARVDTSTDESNSESSPGGAEHDFGTVARAMASIPPFPKPETQSSPGLAQTQSLTTPVIRYPKLPSSWRRLVDIYFTYTHCWLPIVQQEEIYFAAMIYTPDGLQIASGSDPYATACHAQLWAILAMASFQDGHPGGRSEAQDVYDFARSLIPNDDANHERPMACTMLLHALILMGKGNGMAAWLTVGRAARLVLLTEHGVVGPGGVERRVLAESPVLAACCVLDTLLSICLGKPAQLALDVDTRDQSALFSLYPEAAGPWRPLPGFGSASKTQPATSYPALTLYQLLEFSLRTGERAISHRNVDSRDGRGNNNDGLVQSLHPQLLYCSSLNVGASMPRIPSALLLQVAFLASSILVSGYRASLLFTLLEIIELSIEYFGEGGTPPLLPYFMESIEKHIDFDDMRPSDRSKWSLLLKRLRAPWQNENAGQPAETQHSLRHGIADTARLHTASSFSPQAFAGGFESSSRANTGDSHPKGHIFPTDSQDSYGHIYPLGGHSVHSAGTGQSPPLHTPNVHLQASPHPLLQDTTLGACPPIDYDAMLDELGSIDYTDNVELDAQFMANLGFAPGCKTPDSVGDLAH</sequence>
<dbReference type="InterPro" id="IPR001138">
    <property type="entry name" value="Zn2Cys6_DnaBD"/>
</dbReference>
<feature type="compositionally biased region" description="Polar residues" evidence="2">
    <location>
        <begin position="676"/>
        <end position="685"/>
    </location>
</feature>
<evidence type="ECO:0000256" key="2">
    <source>
        <dbReference type="SAM" id="MobiDB-lite"/>
    </source>
</evidence>
<reference evidence="4 5" key="1">
    <citation type="journal article" date="2011" name="Genome Biol.">
        <title>Genome sequence of the insect pathogenic fungus Cordyceps militaris, a valued traditional Chinese medicine.</title>
        <authorList>
            <person name="Zheng P."/>
            <person name="Xia Y."/>
            <person name="Xiao G."/>
            <person name="Xiong C."/>
            <person name="Hu X."/>
            <person name="Zhang S."/>
            <person name="Zheng H."/>
            <person name="Huang Y."/>
            <person name="Zhou Y."/>
            <person name="Wang S."/>
            <person name="Zhao G.P."/>
            <person name="Liu X."/>
            <person name="St Leger R.J."/>
            <person name="Wang C."/>
        </authorList>
    </citation>
    <scope>NUCLEOTIDE SEQUENCE [LARGE SCALE GENOMIC DNA]</scope>
    <source>
        <strain evidence="4 5">CM01</strain>
    </source>
</reference>
<dbReference type="CDD" id="cd00067">
    <property type="entry name" value="GAL4"/>
    <property type="match status" value="1"/>
</dbReference>
<feature type="region of interest" description="Disordered" evidence="2">
    <location>
        <begin position="674"/>
        <end position="730"/>
    </location>
</feature>
<evidence type="ECO:0000313" key="5">
    <source>
        <dbReference type="Proteomes" id="UP000001610"/>
    </source>
</evidence>
<dbReference type="AlphaFoldDB" id="G3JI96"/>
<evidence type="ECO:0000313" key="4">
    <source>
        <dbReference type="EMBL" id="EGX91846.1"/>
    </source>
</evidence>
<dbReference type="RefSeq" id="XP_006671210.1">
    <property type="nucleotide sequence ID" value="XM_006671147.1"/>
</dbReference>
<dbReference type="EMBL" id="JH126402">
    <property type="protein sequence ID" value="EGX91846.1"/>
    <property type="molecule type" value="Genomic_DNA"/>
</dbReference>
<protein>
    <submittedName>
        <fullName evidence="4">C6 transcription factor QutA, putative</fullName>
    </submittedName>
</protein>
<dbReference type="OrthoDB" id="3364175at2759"/>
<dbReference type="Gene3D" id="4.10.240.10">
    <property type="entry name" value="Zn(2)-C6 fungal-type DNA-binding domain"/>
    <property type="match status" value="1"/>
</dbReference>
<keyword evidence="1" id="KW-0539">Nucleus</keyword>
<evidence type="ECO:0000256" key="1">
    <source>
        <dbReference type="ARBA" id="ARBA00023242"/>
    </source>
</evidence>
<dbReference type="eggNOG" id="ENOG502S3FG">
    <property type="taxonomic scope" value="Eukaryota"/>
</dbReference>
<feature type="region of interest" description="Disordered" evidence="2">
    <location>
        <begin position="214"/>
        <end position="235"/>
    </location>
</feature>
<organism evidence="4 5">
    <name type="scientific">Cordyceps militaris (strain CM01)</name>
    <name type="common">Caterpillar fungus</name>
    <dbReference type="NCBI Taxonomy" id="983644"/>
    <lineage>
        <taxon>Eukaryota</taxon>
        <taxon>Fungi</taxon>
        <taxon>Dikarya</taxon>
        <taxon>Ascomycota</taxon>
        <taxon>Pezizomycotina</taxon>
        <taxon>Sordariomycetes</taxon>
        <taxon>Hypocreomycetidae</taxon>
        <taxon>Hypocreales</taxon>
        <taxon>Cordycipitaceae</taxon>
        <taxon>Cordyceps</taxon>
    </lineage>
</organism>
<dbReference type="KEGG" id="cmt:CCM_06003"/>
<dbReference type="Pfam" id="PF00172">
    <property type="entry name" value="Zn_clus"/>
    <property type="match status" value="1"/>
</dbReference>
<dbReference type="Proteomes" id="UP000001610">
    <property type="component" value="Unassembled WGS sequence"/>
</dbReference>
<dbReference type="CDD" id="cd12148">
    <property type="entry name" value="fungal_TF_MHR"/>
    <property type="match status" value="1"/>
</dbReference>
<gene>
    <name evidence="4" type="ORF">CCM_06003</name>
</gene>
<dbReference type="GeneID" id="18168021"/>
<dbReference type="SMART" id="SM00066">
    <property type="entry name" value="GAL4"/>
    <property type="match status" value="1"/>
</dbReference>
<dbReference type="GO" id="GO:0008270">
    <property type="term" value="F:zinc ion binding"/>
    <property type="evidence" value="ECO:0007669"/>
    <property type="project" value="InterPro"/>
</dbReference>
<dbReference type="InParanoid" id="G3JI96"/>
<accession>G3JI96</accession>